<proteinExistence type="predicted"/>
<dbReference type="InterPro" id="IPR001179">
    <property type="entry name" value="PPIase_FKBP_dom"/>
</dbReference>
<dbReference type="Proteomes" id="UP001370490">
    <property type="component" value="Unassembled WGS sequence"/>
</dbReference>
<name>A0AAN8WDD8_9MAGN</name>
<dbReference type="EMBL" id="JBAMMX010000003">
    <property type="protein sequence ID" value="KAK6944488.1"/>
    <property type="molecule type" value="Genomic_DNA"/>
</dbReference>
<evidence type="ECO:0000256" key="1">
    <source>
        <dbReference type="ARBA" id="ARBA00029569"/>
    </source>
</evidence>
<evidence type="ECO:0000259" key="2">
    <source>
        <dbReference type="Pfam" id="PF00254"/>
    </source>
</evidence>
<keyword evidence="4" id="KW-1185">Reference proteome</keyword>
<evidence type="ECO:0000313" key="4">
    <source>
        <dbReference type="Proteomes" id="UP001370490"/>
    </source>
</evidence>
<feature type="domain" description="PPIase FKBP-type" evidence="2">
    <location>
        <begin position="20"/>
        <end position="75"/>
    </location>
</feature>
<comment type="caution">
    <text evidence="3">The sequence shown here is derived from an EMBL/GenBank/DDBJ whole genome shotgun (WGS) entry which is preliminary data.</text>
</comment>
<dbReference type="SUPFAM" id="SSF54534">
    <property type="entry name" value="FKBP-like"/>
    <property type="match status" value="1"/>
</dbReference>
<dbReference type="Pfam" id="PF00254">
    <property type="entry name" value="FKBP_C"/>
    <property type="match status" value="1"/>
</dbReference>
<keyword evidence="3" id="KW-0413">Isomerase</keyword>
<accession>A0AAN8WDD8</accession>
<dbReference type="GO" id="GO:0003755">
    <property type="term" value="F:peptidyl-prolyl cis-trans isomerase activity"/>
    <property type="evidence" value="ECO:0007669"/>
    <property type="project" value="InterPro"/>
</dbReference>
<reference evidence="3 4" key="1">
    <citation type="submission" date="2023-12" db="EMBL/GenBank/DDBJ databases">
        <title>A high-quality genome assembly for Dillenia turbinata (Dilleniales).</title>
        <authorList>
            <person name="Chanderbali A."/>
        </authorList>
    </citation>
    <scope>NUCLEOTIDE SEQUENCE [LARGE SCALE GENOMIC DNA]</scope>
    <source>
        <strain evidence="3">LSX21</strain>
        <tissue evidence="3">Leaf</tissue>
    </source>
</reference>
<organism evidence="3 4">
    <name type="scientific">Dillenia turbinata</name>
    <dbReference type="NCBI Taxonomy" id="194707"/>
    <lineage>
        <taxon>Eukaryota</taxon>
        <taxon>Viridiplantae</taxon>
        <taxon>Streptophyta</taxon>
        <taxon>Embryophyta</taxon>
        <taxon>Tracheophyta</taxon>
        <taxon>Spermatophyta</taxon>
        <taxon>Magnoliopsida</taxon>
        <taxon>eudicotyledons</taxon>
        <taxon>Gunneridae</taxon>
        <taxon>Pentapetalae</taxon>
        <taxon>Dilleniales</taxon>
        <taxon>Dilleniaceae</taxon>
        <taxon>Dillenia</taxon>
    </lineage>
</organism>
<dbReference type="AlphaFoldDB" id="A0AAN8WDD8"/>
<evidence type="ECO:0000313" key="3">
    <source>
        <dbReference type="EMBL" id="KAK6944488.1"/>
    </source>
</evidence>
<gene>
    <name evidence="3" type="ORF">RJ641_025590</name>
</gene>
<dbReference type="Gene3D" id="3.10.50.40">
    <property type="match status" value="1"/>
</dbReference>
<sequence length="104" mass="11587">MLIRKWEAKAYANEFYAVVFRGKLRVILDNGASVSKSDVGMEFHINDGHIRPAISHAVKTMRKGEKAELSVKFPCDKKVLKKIIEAGEGFDRPNEGATVKGNLI</sequence>
<dbReference type="InterPro" id="IPR046357">
    <property type="entry name" value="PPIase_dom_sf"/>
</dbReference>
<protein>
    <recommendedName>
        <fullName evidence="1">Rotamase</fullName>
    </recommendedName>
</protein>